<dbReference type="STRING" id="1121898.GCA_000422725_00009"/>
<keyword evidence="4" id="KW-1185">Reference proteome</keyword>
<feature type="compositionally biased region" description="Acidic residues" evidence="1">
    <location>
        <begin position="38"/>
        <end position="50"/>
    </location>
</feature>
<evidence type="ECO:0000313" key="4">
    <source>
        <dbReference type="Proteomes" id="UP000030111"/>
    </source>
</evidence>
<feature type="region of interest" description="Disordered" evidence="1">
    <location>
        <begin position="30"/>
        <end position="52"/>
    </location>
</feature>
<dbReference type="AlphaFoldDB" id="A0A0A2MK77"/>
<dbReference type="OrthoDB" id="1399177at2"/>
<proteinExistence type="predicted"/>
<comment type="caution">
    <text evidence="3">The sequence shown here is derived from an EMBL/GenBank/DDBJ whole genome shotgun (WGS) entry which is preliminary data.</text>
</comment>
<name>A0A0A2MK77_9FLAO</name>
<organism evidence="3 4">
    <name type="scientific">Flavobacterium subsaxonicum WB 4.1-42 = DSM 21790</name>
    <dbReference type="NCBI Taxonomy" id="1121898"/>
    <lineage>
        <taxon>Bacteria</taxon>
        <taxon>Pseudomonadati</taxon>
        <taxon>Bacteroidota</taxon>
        <taxon>Flavobacteriia</taxon>
        <taxon>Flavobacteriales</taxon>
        <taxon>Flavobacteriaceae</taxon>
        <taxon>Flavobacterium</taxon>
    </lineage>
</organism>
<dbReference type="Pfam" id="PF19765">
    <property type="entry name" value="DUF6252"/>
    <property type="match status" value="2"/>
</dbReference>
<dbReference type="eggNOG" id="ENOG5033MDU">
    <property type="taxonomic scope" value="Bacteria"/>
</dbReference>
<sequence length="333" mass="35772">MKKITLTTFLVVFLSVFTACDIEPIDPVVNDYVPEDSGSGEEEGEEEGEENGGAVAGEFKVNFNNQTFVGSTVQAVYNDQYLAITAIKPDGSAFQITVPNATAGNTYTWPQTESVDFNDLIVLAYVPAQGGNAYVGMSDDYGEFADLPYVDTAEIKIVEINTVNHTVTGTFKFTGARFTNPEDSESVAIDTIEFTNGSFTSIPYTADVVGPTNNSFFAKLDGADFIPTNITGYVAMDRISLVGRRGPVENIGITVPSNITNGTYEISMFGNYVGIYILDSSTTGTFGANSGTLTITEHDTANNRIKGTFSFTATMFTSNDTHQITAGTFDVGY</sequence>
<gene>
    <name evidence="3" type="ORF">Q766_15800</name>
</gene>
<accession>A0A0A2MK77</accession>
<keyword evidence="2" id="KW-0732">Signal</keyword>
<dbReference type="RefSeq" id="WP_026991517.1">
    <property type="nucleotide sequence ID" value="NZ_JRLY01000014.1"/>
</dbReference>
<reference evidence="3 4" key="1">
    <citation type="submission" date="2013-09" db="EMBL/GenBank/DDBJ databases">
        <authorList>
            <person name="Zeng Z."/>
            <person name="Chen C."/>
        </authorList>
    </citation>
    <scope>NUCLEOTIDE SEQUENCE [LARGE SCALE GENOMIC DNA]</scope>
    <source>
        <strain evidence="3 4">WB 4.1-42</strain>
    </source>
</reference>
<feature type="signal peptide" evidence="2">
    <location>
        <begin position="1"/>
        <end position="21"/>
    </location>
</feature>
<protein>
    <submittedName>
        <fullName evidence="3">Uncharacterized protein</fullName>
    </submittedName>
</protein>
<dbReference type="InterPro" id="IPR046219">
    <property type="entry name" value="DUF6252"/>
</dbReference>
<evidence type="ECO:0000256" key="2">
    <source>
        <dbReference type="SAM" id="SignalP"/>
    </source>
</evidence>
<evidence type="ECO:0000256" key="1">
    <source>
        <dbReference type="SAM" id="MobiDB-lite"/>
    </source>
</evidence>
<evidence type="ECO:0000313" key="3">
    <source>
        <dbReference type="EMBL" id="KGO91903.1"/>
    </source>
</evidence>
<dbReference type="EMBL" id="JRLY01000014">
    <property type="protein sequence ID" value="KGO91903.1"/>
    <property type="molecule type" value="Genomic_DNA"/>
</dbReference>
<dbReference type="PROSITE" id="PS51257">
    <property type="entry name" value="PROKAR_LIPOPROTEIN"/>
    <property type="match status" value="1"/>
</dbReference>
<dbReference type="Proteomes" id="UP000030111">
    <property type="component" value="Unassembled WGS sequence"/>
</dbReference>
<feature type="chain" id="PRO_5001991583" evidence="2">
    <location>
        <begin position="22"/>
        <end position="333"/>
    </location>
</feature>